<sequence>MSQTIQILTDEMRRQLKLNKEKRKPLTVTCQYDLVGNAYLTEEGAERDLWSYLVTEPVEKEEVEEIRDVFDYYYGEDLKKRNTYQIGNLNTVQDSQL</sequence>
<name>A0A9N9CW61_9GLOM</name>
<organism evidence="1 2">
    <name type="scientific">Dentiscutata erythropus</name>
    <dbReference type="NCBI Taxonomy" id="1348616"/>
    <lineage>
        <taxon>Eukaryota</taxon>
        <taxon>Fungi</taxon>
        <taxon>Fungi incertae sedis</taxon>
        <taxon>Mucoromycota</taxon>
        <taxon>Glomeromycotina</taxon>
        <taxon>Glomeromycetes</taxon>
        <taxon>Diversisporales</taxon>
        <taxon>Gigasporaceae</taxon>
        <taxon>Dentiscutata</taxon>
    </lineage>
</organism>
<comment type="caution">
    <text evidence="1">The sequence shown here is derived from an EMBL/GenBank/DDBJ whole genome shotgun (WGS) entry which is preliminary data.</text>
</comment>
<reference evidence="1" key="1">
    <citation type="submission" date="2021-06" db="EMBL/GenBank/DDBJ databases">
        <authorList>
            <person name="Kallberg Y."/>
            <person name="Tangrot J."/>
            <person name="Rosling A."/>
        </authorList>
    </citation>
    <scope>NUCLEOTIDE SEQUENCE</scope>
    <source>
        <strain evidence="1">MA453B</strain>
    </source>
</reference>
<proteinExistence type="predicted"/>
<accession>A0A9N9CW61</accession>
<dbReference type="EMBL" id="CAJVPY010004258">
    <property type="protein sequence ID" value="CAG8614236.1"/>
    <property type="molecule type" value="Genomic_DNA"/>
</dbReference>
<dbReference type="AlphaFoldDB" id="A0A9N9CW61"/>
<keyword evidence="2" id="KW-1185">Reference proteome</keyword>
<evidence type="ECO:0000313" key="2">
    <source>
        <dbReference type="Proteomes" id="UP000789405"/>
    </source>
</evidence>
<dbReference type="Proteomes" id="UP000789405">
    <property type="component" value="Unassembled WGS sequence"/>
</dbReference>
<gene>
    <name evidence="1" type="ORF">DERYTH_LOCUS8300</name>
</gene>
<protein>
    <submittedName>
        <fullName evidence="1">7004_t:CDS:1</fullName>
    </submittedName>
</protein>
<evidence type="ECO:0000313" key="1">
    <source>
        <dbReference type="EMBL" id="CAG8614236.1"/>
    </source>
</evidence>